<gene>
    <name evidence="3" type="ORF">AB1Y20_019186</name>
</gene>
<comment type="caution">
    <text evidence="3">The sequence shown here is derived from an EMBL/GenBank/DDBJ whole genome shotgun (WGS) entry which is preliminary data.</text>
</comment>
<feature type="region of interest" description="Disordered" evidence="2">
    <location>
        <begin position="84"/>
        <end position="143"/>
    </location>
</feature>
<feature type="compositionally biased region" description="Low complexity" evidence="2">
    <location>
        <begin position="1"/>
        <end position="31"/>
    </location>
</feature>
<feature type="region of interest" description="Disordered" evidence="2">
    <location>
        <begin position="1"/>
        <end position="54"/>
    </location>
</feature>
<protein>
    <submittedName>
        <fullName evidence="3">Uncharacterized protein</fullName>
    </submittedName>
</protein>
<sequence length="337" mass="34763">MSCRSAQALPAASKPPSASSPASSSKSQPAAGLISTHPPSAPRDRARSTPLQRGSLGLSHRKAFFLFIAAASSVAVPAAVVSSSNTTTASRNSADPAAARLAPTPRQLPVRAKRTGGGVAGPSVTPRATAGAAGSAAARPSAVTAEPLRGATAEAVGARSLPSAENGTCVSCASARTLVDEVRAELKANSALVTALSTELSQAKAEVQRLSRVLLAQRRATLAVELQVAALQRPWLGHAGEVRCAVGHRCADYINAGEESLGAISSVSTCKAYCNSTFPEVPFFAYHSEQGMTQFMNDPKGRCRCYDATPCNLIPDSGYTLWSTTNKCTSIVRDTAQ</sequence>
<keyword evidence="1" id="KW-0175">Coiled coil</keyword>
<name>A0AB34JQI7_PRYPA</name>
<reference evidence="3 4" key="1">
    <citation type="journal article" date="2024" name="Science">
        <title>Giant polyketide synthase enzymes in the biosynthesis of giant marine polyether toxins.</title>
        <authorList>
            <person name="Fallon T.R."/>
            <person name="Shende V.V."/>
            <person name="Wierzbicki I.H."/>
            <person name="Pendleton A.L."/>
            <person name="Watervoot N.F."/>
            <person name="Auber R.P."/>
            <person name="Gonzalez D.J."/>
            <person name="Wisecaver J.H."/>
            <person name="Moore B.S."/>
        </authorList>
    </citation>
    <scope>NUCLEOTIDE SEQUENCE [LARGE SCALE GENOMIC DNA]</scope>
    <source>
        <strain evidence="3 4">12B1</strain>
    </source>
</reference>
<evidence type="ECO:0000256" key="1">
    <source>
        <dbReference type="SAM" id="Coils"/>
    </source>
</evidence>
<organism evidence="3 4">
    <name type="scientific">Prymnesium parvum</name>
    <name type="common">Toxic golden alga</name>
    <dbReference type="NCBI Taxonomy" id="97485"/>
    <lineage>
        <taxon>Eukaryota</taxon>
        <taxon>Haptista</taxon>
        <taxon>Haptophyta</taxon>
        <taxon>Prymnesiophyceae</taxon>
        <taxon>Prymnesiales</taxon>
        <taxon>Prymnesiaceae</taxon>
        <taxon>Prymnesium</taxon>
    </lineage>
</organism>
<feature type="coiled-coil region" evidence="1">
    <location>
        <begin position="193"/>
        <end position="220"/>
    </location>
</feature>
<feature type="compositionally biased region" description="Low complexity" evidence="2">
    <location>
        <begin position="84"/>
        <end position="94"/>
    </location>
</feature>
<feature type="compositionally biased region" description="Low complexity" evidence="2">
    <location>
        <begin position="125"/>
        <end position="142"/>
    </location>
</feature>
<dbReference type="AlphaFoldDB" id="A0AB34JQI7"/>
<dbReference type="Proteomes" id="UP001515480">
    <property type="component" value="Unassembled WGS sequence"/>
</dbReference>
<keyword evidence="4" id="KW-1185">Reference proteome</keyword>
<proteinExistence type="predicted"/>
<evidence type="ECO:0000313" key="3">
    <source>
        <dbReference type="EMBL" id="KAL1524283.1"/>
    </source>
</evidence>
<evidence type="ECO:0000313" key="4">
    <source>
        <dbReference type="Proteomes" id="UP001515480"/>
    </source>
</evidence>
<accession>A0AB34JQI7</accession>
<dbReference type="EMBL" id="JBGBPQ010000005">
    <property type="protein sequence ID" value="KAL1524283.1"/>
    <property type="molecule type" value="Genomic_DNA"/>
</dbReference>
<evidence type="ECO:0000256" key="2">
    <source>
        <dbReference type="SAM" id="MobiDB-lite"/>
    </source>
</evidence>